<evidence type="ECO:0000313" key="1">
    <source>
        <dbReference type="EMBL" id="GAA2457189.1"/>
    </source>
</evidence>
<comment type="caution">
    <text evidence="1">The sequence shown here is derived from an EMBL/GenBank/DDBJ whole genome shotgun (WGS) entry which is preliminary data.</text>
</comment>
<dbReference type="Proteomes" id="UP001501638">
    <property type="component" value="Unassembled WGS sequence"/>
</dbReference>
<name>A0ABN3KF30_9ACTN</name>
<proteinExistence type="predicted"/>
<dbReference type="RefSeq" id="WP_344326717.1">
    <property type="nucleotide sequence ID" value="NZ_BAAASZ010000031.1"/>
</dbReference>
<dbReference type="EMBL" id="BAAASZ010000031">
    <property type="protein sequence ID" value="GAA2457189.1"/>
    <property type="molecule type" value="Genomic_DNA"/>
</dbReference>
<reference evidence="1 2" key="1">
    <citation type="journal article" date="2019" name="Int. J. Syst. Evol. Microbiol.">
        <title>The Global Catalogue of Microorganisms (GCM) 10K type strain sequencing project: providing services to taxonomists for standard genome sequencing and annotation.</title>
        <authorList>
            <consortium name="The Broad Institute Genomics Platform"/>
            <consortium name="The Broad Institute Genome Sequencing Center for Infectious Disease"/>
            <person name="Wu L."/>
            <person name="Ma J."/>
        </authorList>
    </citation>
    <scope>NUCLEOTIDE SEQUENCE [LARGE SCALE GENOMIC DNA]</scope>
    <source>
        <strain evidence="1 2">JCM 6305</strain>
    </source>
</reference>
<keyword evidence="2" id="KW-1185">Reference proteome</keyword>
<evidence type="ECO:0000313" key="2">
    <source>
        <dbReference type="Proteomes" id="UP001501638"/>
    </source>
</evidence>
<sequence length="111" mass="12218">MTGSQQPPLWLEEKIQATSDHATPDVCRRCGAPVLRARIGRVAAIDATTDATPISLTEEIQARLAGLLTWRLIPGSTVTPARITDRHPTVIPHHAYPVLREHRCPESEPTQ</sequence>
<gene>
    <name evidence="1" type="ORF">GCM10010405_46550</name>
</gene>
<organism evidence="1 2">
    <name type="scientific">Streptomyces macrosporus</name>
    <dbReference type="NCBI Taxonomy" id="44032"/>
    <lineage>
        <taxon>Bacteria</taxon>
        <taxon>Bacillati</taxon>
        <taxon>Actinomycetota</taxon>
        <taxon>Actinomycetes</taxon>
        <taxon>Kitasatosporales</taxon>
        <taxon>Streptomycetaceae</taxon>
        <taxon>Streptomyces</taxon>
    </lineage>
</organism>
<accession>A0ABN3KF30</accession>
<protein>
    <submittedName>
        <fullName evidence="1">Uncharacterized protein</fullName>
    </submittedName>
</protein>